<proteinExistence type="predicted"/>
<dbReference type="EMBL" id="CADIKM010000006">
    <property type="protein sequence ID" value="CAB3784527.1"/>
    <property type="molecule type" value="Genomic_DNA"/>
</dbReference>
<sequence>MLGGSVSGPAFLANDLMTECRSYRDAVCLAWRQRRSKGMTQRGLSELCEWYPQHVSDYLSPDDVNPKGQRRRCLPAERIATFEAVVGNRAVTQFLIRQASLHLMEEMISQQAQAVA</sequence>
<dbReference type="Proteomes" id="UP000494115">
    <property type="component" value="Unassembled WGS sequence"/>
</dbReference>
<evidence type="ECO:0000313" key="2">
    <source>
        <dbReference type="Proteomes" id="UP000494115"/>
    </source>
</evidence>
<gene>
    <name evidence="1" type="ORF">LMG28138_01827</name>
</gene>
<name>A0A6S7B199_9BURK</name>
<keyword evidence="2" id="KW-1185">Reference proteome</keyword>
<dbReference type="AlphaFoldDB" id="A0A6S7B199"/>
<evidence type="ECO:0000313" key="1">
    <source>
        <dbReference type="EMBL" id="CAB3784527.1"/>
    </source>
</evidence>
<reference evidence="1 2" key="1">
    <citation type="submission" date="2020-04" db="EMBL/GenBank/DDBJ databases">
        <authorList>
            <person name="De Canck E."/>
        </authorList>
    </citation>
    <scope>NUCLEOTIDE SEQUENCE [LARGE SCALE GENOMIC DNA]</scope>
    <source>
        <strain evidence="1 2">LMG 28138</strain>
    </source>
</reference>
<protein>
    <submittedName>
        <fullName evidence="1">Uncharacterized protein</fullName>
    </submittedName>
</protein>
<accession>A0A6S7B199</accession>
<organism evidence="1 2">
    <name type="scientific">Pararobbsia alpina</name>
    <dbReference type="NCBI Taxonomy" id="621374"/>
    <lineage>
        <taxon>Bacteria</taxon>
        <taxon>Pseudomonadati</taxon>
        <taxon>Pseudomonadota</taxon>
        <taxon>Betaproteobacteria</taxon>
        <taxon>Burkholderiales</taxon>
        <taxon>Burkholderiaceae</taxon>
        <taxon>Pararobbsia</taxon>
    </lineage>
</organism>